<dbReference type="PROSITE" id="PS50022">
    <property type="entry name" value="FA58C_3"/>
    <property type="match status" value="1"/>
</dbReference>
<feature type="domain" description="Laminin G" evidence="16">
    <location>
        <begin position="397"/>
        <end position="576"/>
    </location>
</feature>
<dbReference type="InterPro" id="IPR000421">
    <property type="entry name" value="FA58C"/>
</dbReference>
<dbReference type="GO" id="GO:0016020">
    <property type="term" value="C:membrane"/>
    <property type="evidence" value="ECO:0007669"/>
    <property type="project" value="UniProtKB-SubCell"/>
</dbReference>
<feature type="disulfide bond" evidence="12">
    <location>
        <begin position="961"/>
        <end position="988"/>
    </location>
</feature>
<dbReference type="InterPro" id="IPR036056">
    <property type="entry name" value="Fibrinogen-like_C"/>
</dbReference>
<evidence type="ECO:0000256" key="8">
    <source>
        <dbReference type="ARBA" id="ARBA00022989"/>
    </source>
</evidence>
<proteinExistence type="inferred from homology"/>
<dbReference type="InterPro" id="IPR050372">
    <property type="entry name" value="Neurexin-related_CASP"/>
</dbReference>
<evidence type="ECO:0000313" key="19">
    <source>
        <dbReference type="EMBL" id="TSS35886.1"/>
    </source>
</evidence>
<keyword evidence="8 14" id="KW-1133">Transmembrane helix</keyword>
<dbReference type="Proteomes" id="UP000319801">
    <property type="component" value="Unassembled WGS sequence"/>
</dbReference>
<dbReference type="SUPFAM" id="SSF49899">
    <property type="entry name" value="Concanavalin A-like lectins/glucanases"/>
    <property type="match status" value="4"/>
</dbReference>
<keyword evidence="9 14" id="KW-0472">Membrane</keyword>
<dbReference type="CDD" id="cd00110">
    <property type="entry name" value="LamG"/>
    <property type="match status" value="4"/>
</dbReference>
<dbReference type="PROSITE" id="PS01286">
    <property type="entry name" value="FA58C_2"/>
    <property type="match status" value="1"/>
</dbReference>
<comment type="function">
    <text evidence="1">May play a role in the correct development and proper functioning of the peripheral and central nervous system and be involved in cell adhesion and intercellular communication.</text>
</comment>
<feature type="compositionally biased region" description="Basic and acidic residues" evidence="13">
    <location>
        <begin position="1321"/>
        <end position="1334"/>
    </location>
</feature>
<dbReference type="InterPro" id="IPR002181">
    <property type="entry name" value="Fibrinogen_a/b/g_C_dom"/>
</dbReference>
<dbReference type="SMART" id="SM00231">
    <property type="entry name" value="FA58C"/>
    <property type="match status" value="1"/>
</dbReference>
<keyword evidence="6" id="KW-0732">Signal</keyword>
<evidence type="ECO:0000256" key="10">
    <source>
        <dbReference type="ARBA" id="ARBA00023157"/>
    </source>
</evidence>
<evidence type="ECO:0000256" key="1">
    <source>
        <dbReference type="ARBA" id="ARBA00003165"/>
    </source>
</evidence>
<dbReference type="CDD" id="cd00057">
    <property type="entry name" value="FA58C"/>
    <property type="match status" value="1"/>
</dbReference>
<dbReference type="PANTHER" id="PTHR15036:SF46">
    <property type="entry name" value="CONTACTIN-ASSOCIATED PROTEIN-LIKE 5"/>
    <property type="match status" value="1"/>
</dbReference>
<comment type="caution">
    <text evidence="19">The sequence shown here is derived from an EMBL/GenBank/DDBJ whole genome shotgun (WGS) entry which is preliminary data.</text>
</comment>
<dbReference type="SMART" id="SM00282">
    <property type="entry name" value="LamG"/>
    <property type="match status" value="4"/>
</dbReference>
<feature type="transmembrane region" description="Helical" evidence="14">
    <location>
        <begin position="1277"/>
        <end position="1298"/>
    </location>
</feature>
<evidence type="ECO:0000256" key="12">
    <source>
        <dbReference type="PROSITE-ProRule" id="PRU00122"/>
    </source>
</evidence>
<dbReference type="InterPro" id="IPR013320">
    <property type="entry name" value="ConA-like_dom_sf"/>
</dbReference>
<evidence type="ECO:0000256" key="5">
    <source>
        <dbReference type="ARBA" id="ARBA00022692"/>
    </source>
</evidence>
<comment type="subcellular location">
    <subcellularLocation>
        <location evidence="2">Membrane</location>
        <topology evidence="2">Single-pass type I membrane protein</topology>
    </subcellularLocation>
</comment>
<dbReference type="Pfam" id="PF00754">
    <property type="entry name" value="F5_F8_type_C"/>
    <property type="match status" value="1"/>
</dbReference>
<dbReference type="Gene3D" id="2.60.120.200">
    <property type="match status" value="4"/>
</dbReference>
<accession>A0A556V2H6</accession>
<dbReference type="Gene3D" id="2.60.120.260">
    <property type="entry name" value="Galactose-binding domain-like"/>
    <property type="match status" value="1"/>
</dbReference>
<dbReference type="PROSITE" id="PS01285">
    <property type="entry name" value="FA58C_1"/>
    <property type="match status" value="1"/>
</dbReference>
<feature type="domain" description="EGF-like" evidence="17">
    <location>
        <begin position="989"/>
        <end position="1026"/>
    </location>
</feature>
<keyword evidence="20" id="KW-1185">Reference proteome</keyword>
<evidence type="ECO:0000256" key="7">
    <source>
        <dbReference type="ARBA" id="ARBA00022737"/>
    </source>
</evidence>
<gene>
    <name evidence="19" type="ORF">Baya_11623</name>
</gene>
<dbReference type="SUPFAM" id="SSF57196">
    <property type="entry name" value="EGF/Laminin"/>
    <property type="match status" value="1"/>
</dbReference>
<dbReference type="Gene3D" id="2.60.120.1000">
    <property type="match status" value="1"/>
</dbReference>
<dbReference type="InterPro" id="IPR008979">
    <property type="entry name" value="Galactose-bd-like_sf"/>
</dbReference>
<evidence type="ECO:0000259" key="15">
    <source>
        <dbReference type="PROSITE" id="PS50022"/>
    </source>
</evidence>
<dbReference type="SUPFAM" id="SSF49785">
    <property type="entry name" value="Galactose-binding domain-like"/>
    <property type="match status" value="1"/>
</dbReference>
<dbReference type="EMBL" id="VCAZ01000101">
    <property type="protein sequence ID" value="TSS35886.1"/>
    <property type="molecule type" value="Genomic_DNA"/>
</dbReference>
<feature type="domain" description="Laminin G" evidence="16">
    <location>
        <begin position="1075"/>
        <end position="1262"/>
    </location>
</feature>
<evidence type="ECO:0000256" key="9">
    <source>
        <dbReference type="ARBA" id="ARBA00023136"/>
    </source>
</evidence>
<dbReference type="OrthoDB" id="26719at2759"/>
<evidence type="ECO:0000259" key="17">
    <source>
        <dbReference type="PROSITE" id="PS50026"/>
    </source>
</evidence>
<evidence type="ECO:0000256" key="3">
    <source>
        <dbReference type="ARBA" id="ARBA00010241"/>
    </source>
</evidence>
<keyword evidence="10 12" id="KW-1015">Disulfide bond</keyword>
<evidence type="ECO:0000256" key="6">
    <source>
        <dbReference type="ARBA" id="ARBA00022729"/>
    </source>
</evidence>
<feature type="domain" description="Laminin G" evidence="16">
    <location>
        <begin position="199"/>
        <end position="390"/>
    </location>
</feature>
<evidence type="ECO:0000256" key="13">
    <source>
        <dbReference type="SAM" id="MobiDB-lite"/>
    </source>
</evidence>
<evidence type="ECO:0000259" key="16">
    <source>
        <dbReference type="PROSITE" id="PS50025"/>
    </source>
</evidence>
<evidence type="ECO:0000259" key="18">
    <source>
        <dbReference type="PROSITE" id="PS51406"/>
    </source>
</evidence>
<dbReference type="PROSITE" id="PS51406">
    <property type="entry name" value="FIBRINOGEN_C_2"/>
    <property type="match status" value="1"/>
</dbReference>
<sequence length="1334" mass="149258">MRAREKRFQSELCAWSEKWFCARPLKCQSYAAFKFMRSVQVYECDDYCEDPLLASLPSASFQSSSSSENHSPHFVKLHSRDGSGGWSPDSEDRRPWLQLDLRDRLEVTAVATQGRWGTTDWVSSYQLQYSDSGRTWRSYRQDNMPWMFSGNTDADTVVQHKLIHSIRTRFLRLLPLEGNPTGGVGLRLEIYGCSYKSDVADFDGHSALLYRFNQKSTSTVKNVISVRFRSRQANGVLLHGEGQRGDYITLELQRGRLALHLNLDDAKPQFSGRNTSVSLGSLLDDHLWHSVLIERFNKQVNFTVDKDTQHFRTQGQEDSLEVDYELLDLCVCQLKLSFGGIPLPGKPGTFLRENFHGCLENLYYNGVNIIDMAKRRKPQIYTVGNVTFSCSETQPLAVTFLSATKSFLVWPTDWAAEGLSIRLQFRTWNQDGRLLTVPLSQGSRSSSLILQLSRGVFLLTLKGIPQGMTQISTGPSLCDGQWHSVAVEVKGQQVYLTVDIQKPVIMEIVRPTGILQKTSVIFGGCPLSQDDLGCEKPQTGYQGCLRLIFINNQPINLNKIRQEKQANVSELAVDICSIRDRCVPNFCEHGGVCYQSWDNFYCNCTGTGYTGTTCHNPIYERSCEAYRNAASPSGVFTIDPDGSGPLEHTQVNCSLTDDKLWTVVGHDYLQPVSVQGSTPRSPYVLIFNYSISPYHIRSLVASAERCQQEVTYRCRKSRLFDTWDGTPLSWWLDRDGIKRTYWGGSLPGVQQCSCSLEGNCRDMNYFCNCDADQETWVNDTGLLSYKDHLPLSEIAIGDTNRTGSQALFQIGPLRCSGNRFLWNSASFFLESSYLHFPTLQAELSIDISFYFKTGALSGLFLENVGVQDFIRLEMSSPSAVTFSFDLGDGPVVLEARSPMRLNDRQWHYVRAERNVKDASLQVDLLPFQLSEAAAEGQHRLQLNGQLFVGGAPTTQKGFLGCLRALSINGMNFDLQERAKMTPGMNSGCPGHCSSESLCHNGGRCLENRNSYICDCTHTAFTGANCKTDSPTGLSIKLVMQWFCLFTVVIVDRVKLHAISASFERGTSVTYALQEPFSVMRNQDAKQLLKNKHSDTVRSRENVAFGFLTKHAPALLLSAQSHDHRYMAVMLTQNGSLQIWYRLNLETRPDMFSLKPANLADGRFHRVQINRDGNQLHVLIDNTVMQQYSLSSGSALAPVRILTLGRIRGSDITDEEVVRAGSRGFVGCLSSVQFNQAAPLKVALQNRGSSAVSVHGRLEESDCEGKSNTPIITHTGSGVVAAIVFTTLCVLAALIRFLYQHREPQPPPATAVKNKQTSLDMEPSKPSHVDKEYFI</sequence>
<evidence type="ECO:0000256" key="11">
    <source>
        <dbReference type="PROSITE-ProRule" id="PRU00076"/>
    </source>
</evidence>
<keyword evidence="7" id="KW-0677">Repeat</keyword>
<dbReference type="CDD" id="cd00054">
    <property type="entry name" value="EGF_CA"/>
    <property type="match status" value="1"/>
</dbReference>
<dbReference type="Gene3D" id="2.10.25.10">
    <property type="entry name" value="Laminin"/>
    <property type="match status" value="1"/>
</dbReference>
<dbReference type="PANTHER" id="PTHR15036">
    <property type="entry name" value="PIKACHURIN-LIKE PROTEIN"/>
    <property type="match status" value="1"/>
</dbReference>
<dbReference type="SMART" id="SM00181">
    <property type="entry name" value="EGF"/>
    <property type="match status" value="2"/>
</dbReference>
<dbReference type="PROSITE" id="PS50026">
    <property type="entry name" value="EGF_3"/>
    <property type="match status" value="2"/>
</dbReference>
<dbReference type="PROSITE" id="PS50025">
    <property type="entry name" value="LAM_G_DOMAIN"/>
    <property type="match status" value="4"/>
</dbReference>
<keyword evidence="5 14" id="KW-0812">Transmembrane</keyword>
<feature type="domain" description="F5/8 type C" evidence="15">
    <location>
        <begin position="48"/>
        <end position="193"/>
    </location>
</feature>
<dbReference type="InterPro" id="IPR000742">
    <property type="entry name" value="EGF"/>
</dbReference>
<reference evidence="19 20" key="1">
    <citation type="journal article" date="2019" name="Genome Biol. Evol.">
        <title>Whole-Genome Sequencing of the Giant Devil Catfish, Bagarius yarrelli.</title>
        <authorList>
            <person name="Jiang W."/>
            <person name="Lv Y."/>
            <person name="Cheng L."/>
            <person name="Yang K."/>
            <person name="Chao B."/>
            <person name="Wang X."/>
            <person name="Li Y."/>
            <person name="Pan X."/>
            <person name="You X."/>
            <person name="Zhang Y."/>
            <person name="Yang J."/>
            <person name="Li J."/>
            <person name="Zhang X."/>
            <person name="Liu S."/>
            <person name="Sun C."/>
            <person name="Yang J."/>
            <person name="Shi Q."/>
        </authorList>
    </citation>
    <scope>NUCLEOTIDE SEQUENCE [LARGE SCALE GENOMIC DNA]</scope>
    <source>
        <strain evidence="19">JWS20170419001</strain>
        <tissue evidence="19">Muscle</tissue>
    </source>
</reference>
<evidence type="ECO:0000256" key="2">
    <source>
        <dbReference type="ARBA" id="ARBA00004479"/>
    </source>
</evidence>
<dbReference type="FunFam" id="2.60.120.260:FF:000016">
    <property type="entry name" value="Contactin-associated protein-like 4 isoform 1"/>
    <property type="match status" value="1"/>
</dbReference>
<protein>
    <submittedName>
        <fullName evidence="19">Contactin-associated protein-like 5</fullName>
    </submittedName>
</protein>
<dbReference type="Pfam" id="PF02210">
    <property type="entry name" value="Laminin_G_2"/>
    <property type="match status" value="4"/>
</dbReference>
<evidence type="ECO:0000256" key="14">
    <source>
        <dbReference type="SAM" id="Phobius"/>
    </source>
</evidence>
<keyword evidence="4 11" id="KW-0245">EGF-like domain</keyword>
<comment type="similarity">
    <text evidence="3">Belongs to the neurexin family.</text>
</comment>
<feature type="region of interest" description="Disordered" evidence="13">
    <location>
        <begin position="1304"/>
        <end position="1334"/>
    </location>
</feature>
<dbReference type="SUPFAM" id="SSF56496">
    <property type="entry name" value="Fibrinogen C-terminal domain-like"/>
    <property type="match status" value="1"/>
</dbReference>
<name>A0A556V2H6_BAGYA</name>
<feature type="domain" description="Fibrinogen C-terminal" evidence="18">
    <location>
        <begin position="614"/>
        <end position="666"/>
    </location>
</feature>
<evidence type="ECO:0000313" key="20">
    <source>
        <dbReference type="Proteomes" id="UP000319801"/>
    </source>
</evidence>
<comment type="caution">
    <text evidence="11">Lacks conserved residue(s) required for the propagation of feature annotation.</text>
</comment>
<feature type="domain" description="EGF-like" evidence="17">
    <location>
        <begin position="578"/>
        <end position="615"/>
    </location>
</feature>
<dbReference type="InterPro" id="IPR001791">
    <property type="entry name" value="Laminin_G"/>
</dbReference>
<feature type="domain" description="Laminin G" evidence="16">
    <location>
        <begin position="823"/>
        <end position="988"/>
    </location>
</feature>
<organism evidence="19 20">
    <name type="scientific">Bagarius yarrelli</name>
    <name type="common">Goonch</name>
    <name type="synonym">Bagrus yarrelli</name>
    <dbReference type="NCBI Taxonomy" id="175774"/>
    <lineage>
        <taxon>Eukaryota</taxon>
        <taxon>Metazoa</taxon>
        <taxon>Chordata</taxon>
        <taxon>Craniata</taxon>
        <taxon>Vertebrata</taxon>
        <taxon>Euteleostomi</taxon>
        <taxon>Actinopterygii</taxon>
        <taxon>Neopterygii</taxon>
        <taxon>Teleostei</taxon>
        <taxon>Ostariophysi</taxon>
        <taxon>Siluriformes</taxon>
        <taxon>Sisoridae</taxon>
        <taxon>Sisorinae</taxon>
        <taxon>Bagarius</taxon>
    </lineage>
</organism>
<evidence type="ECO:0000256" key="4">
    <source>
        <dbReference type="ARBA" id="ARBA00022536"/>
    </source>
</evidence>